<keyword evidence="19" id="KW-1185">Reference proteome</keyword>
<feature type="transmembrane region" description="Helical" evidence="17">
    <location>
        <begin position="224"/>
        <end position="245"/>
    </location>
</feature>
<evidence type="ECO:0000256" key="10">
    <source>
        <dbReference type="ARBA" id="ARBA00022989"/>
    </source>
</evidence>
<evidence type="ECO:0000256" key="11">
    <source>
        <dbReference type="ARBA" id="ARBA00023136"/>
    </source>
</evidence>
<dbReference type="GO" id="GO:0046677">
    <property type="term" value="P:response to antibiotic"/>
    <property type="evidence" value="ECO:0007669"/>
    <property type="project" value="UniProtKB-UniRule"/>
</dbReference>
<keyword evidence="12 17" id="KW-0046">Antibiotic resistance</keyword>
<feature type="transmembrane region" description="Helical" evidence="17">
    <location>
        <begin position="191"/>
        <end position="212"/>
    </location>
</feature>
<evidence type="ECO:0000313" key="19">
    <source>
        <dbReference type="Proteomes" id="UP001145072"/>
    </source>
</evidence>
<evidence type="ECO:0000256" key="16">
    <source>
        <dbReference type="ARBA" id="ARBA00047594"/>
    </source>
</evidence>
<evidence type="ECO:0000256" key="15">
    <source>
        <dbReference type="ARBA" id="ARBA00032932"/>
    </source>
</evidence>
<feature type="transmembrane region" description="Helical" evidence="17">
    <location>
        <begin position="46"/>
        <end position="65"/>
    </location>
</feature>
<comment type="subcellular location">
    <subcellularLocation>
        <location evidence="1 17">Cell membrane</location>
        <topology evidence="1 17">Multi-pass membrane protein</topology>
    </subcellularLocation>
</comment>
<sequence>MEINELLIILKYLILGLVQGFTEPIPVSSSGHVIIGQRLLGLEQKGLLFEILTNTASLIAICFIYRQDLIRLMVNTIQYIRTQKKEYKSDFIFVIYIIIGTIPAAVLGLLYNEIIAEYLTSLNTIAITLLITGAALWLIRNFQGVKRDGDLSFKDALIVGLAQAAALIPGISRSGATVITSIAVGMKQDTALRFSFMLYIPVSLGGMVLGISDLINGPGIGSLAIPYLVAFIATLFMTYFAMKWFMGIMAKGNLKYFAYYCFIVGILLLIFSPNLL</sequence>
<keyword evidence="9 17" id="KW-0573">Peptidoglycan synthesis</keyword>
<accession>A0A9X4AGR9</accession>
<keyword evidence="11 17" id="KW-0472">Membrane</keyword>
<comment type="function">
    <text evidence="17">Catalyzes the dephosphorylation of undecaprenyl diphosphate (UPP). Confers resistance to bacitracin.</text>
</comment>
<dbReference type="HAMAP" id="MF_01006">
    <property type="entry name" value="Undec_diphosphatase"/>
    <property type="match status" value="1"/>
</dbReference>
<evidence type="ECO:0000256" key="7">
    <source>
        <dbReference type="ARBA" id="ARBA00022801"/>
    </source>
</evidence>
<dbReference type="Proteomes" id="UP001145072">
    <property type="component" value="Unassembled WGS sequence"/>
</dbReference>
<evidence type="ECO:0000313" key="18">
    <source>
        <dbReference type="EMBL" id="MDC3419347.1"/>
    </source>
</evidence>
<keyword evidence="10 17" id="KW-1133">Transmembrane helix</keyword>
<comment type="catalytic activity">
    <reaction evidence="16 17">
        <text>di-trans,octa-cis-undecaprenyl diphosphate + H2O = di-trans,octa-cis-undecaprenyl phosphate + phosphate + H(+)</text>
        <dbReference type="Rhea" id="RHEA:28094"/>
        <dbReference type="ChEBI" id="CHEBI:15377"/>
        <dbReference type="ChEBI" id="CHEBI:15378"/>
        <dbReference type="ChEBI" id="CHEBI:43474"/>
        <dbReference type="ChEBI" id="CHEBI:58405"/>
        <dbReference type="ChEBI" id="CHEBI:60392"/>
        <dbReference type="EC" id="3.6.1.27"/>
    </reaction>
</comment>
<name>A0A9X4AGR9_9BACI</name>
<feature type="transmembrane region" description="Helical" evidence="17">
    <location>
        <begin position="91"/>
        <end position="112"/>
    </location>
</feature>
<evidence type="ECO:0000256" key="8">
    <source>
        <dbReference type="ARBA" id="ARBA00022960"/>
    </source>
</evidence>
<protein>
    <recommendedName>
        <fullName evidence="4 17">Undecaprenyl-diphosphatase</fullName>
        <ecNumber evidence="3 17">3.6.1.27</ecNumber>
    </recommendedName>
    <alternativeName>
        <fullName evidence="15 17">Bacitracin resistance protein</fullName>
    </alternativeName>
    <alternativeName>
        <fullName evidence="14 17">Undecaprenyl pyrophosphate phosphatase</fullName>
    </alternativeName>
</protein>
<dbReference type="GO" id="GO:0009252">
    <property type="term" value="P:peptidoglycan biosynthetic process"/>
    <property type="evidence" value="ECO:0007669"/>
    <property type="project" value="UniProtKB-KW"/>
</dbReference>
<evidence type="ECO:0000256" key="2">
    <source>
        <dbReference type="ARBA" id="ARBA00010621"/>
    </source>
</evidence>
<evidence type="ECO:0000256" key="4">
    <source>
        <dbReference type="ARBA" id="ARBA00021581"/>
    </source>
</evidence>
<dbReference type="PANTHER" id="PTHR30622:SF2">
    <property type="entry name" value="UNDECAPRENYL-DIPHOSPHATASE"/>
    <property type="match status" value="1"/>
</dbReference>
<evidence type="ECO:0000256" key="9">
    <source>
        <dbReference type="ARBA" id="ARBA00022984"/>
    </source>
</evidence>
<evidence type="ECO:0000256" key="5">
    <source>
        <dbReference type="ARBA" id="ARBA00022475"/>
    </source>
</evidence>
<keyword evidence="6 17" id="KW-0812">Transmembrane</keyword>
<comment type="miscellaneous">
    <text evidence="17">Bacitracin is thought to be involved in the inhibition of peptidoglycan synthesis by sequestering undecaprenyl diphosphate, thereby reducing the pool of lipid carrier available.</text>
</comment>
<keyword evidence="5 17" id="KW-1003">Cell membrane</keyword>
<dbReference type="EMBL" id="JAMQJZ010000002">
    <property type="protein sequence ID" value="MDC3419347.1"/>
    <property type="molecule type" value="Genomic_DNA"/>
</dbReference>
<evidence type="ECO:0000256" key="3">
    <source>
        <dbReference type="ARBA" id="ARBA00012374"/>
    </source>
</evidence>
<keyword evidence="8 17" id="KW-0133">Cell shape</keyword>
<comment type="similarity">
    <text evidence="2 17">Belongs to the UppP family.</text>
</comment>
<dbReference type="GO" id="GO:0008360">
    <property type="term" value="P:regulation of cell shape"/>
    <property type="evidence" value="ECO:0007669"/>
    <property type="project" value="UniProtKB-KW"/>
</dbReference>
<evidence type="ECO:0000256" key="13">
    <source>
        <dbReference type="ARBA" id="ARBA00023316"/>
    </source>
</evidence>
<gene>
    <name evidence="17" type="primary">uppP</name>
    <name evidence="18" type="ORF">NC661_03090</name>
</gene>
<proteinExistence type="inferred from homology"/>
<dbReference type="GO" id="GO:0005886">
    <property type="term" value="C:plasma membrane"/>
    <property type="evidence" value="ECO:0007669"/>
    <property type="project" value="UniProtKB-SubCell"/>
</dbReference>
<comment type="caution">
    <text evidence="18">The sequence shown here is derived from an EMBL/GenBank/DDBJ whole genome shotgun (WGS) entry which is preliminary data.</text>
</comment>
<keyword evidence="13 17" id="KW-0961">Cell wall biogenesis/degradation</keyword>
<dbReference type="AlphaFoldDB" id="A0A9X4AGR9"/>
<evidence type="ECO:0000256" key="14">
    <source>
        <dbReference type="ARBA" id="ARBA00032707"/>
    </source>
</evidence>
<evidence type="ECO:0000256" key="1">
    <source>
        <dbReference type="ARBA" id="ARBA00004651"/>
    </source>
</evidence>
<feature type="transmembrane region" description="Helical" evidence="17">
    <location>
        <begin position="118"/>
        <end position="139"/>
    </location>
</feature>
<organism evidence="18 19">
    <name type="scientific">Aquibacillus koreensis</name>
    <dbReference type="NCBI Taxonomy" id="279446"/>
    <lineage>
        <taxon>Bacteria</taxon>
        <taxon>Bacillati</taxon>
        <taxon>Bacillota</taxon>
        <taxon>Bacilli</taxon>
        <taxon>Bacillales</taxon>
        <taxon>Bacillaceae</taxon>
        <taxon>Aquibacillus</taxon>
    </lineage>
</organism>
<dbReference type="EC" id="3.6.1.27" evidence="3 17"/>
<dbReference type="GO" id="GO:0071555">
    <property type="term" value="P:cell wall organization"/>
    <property type="evidence" value="ECO:0007669"/>
    <property type="project" value="UniProtKB-KW"/>
</dbReference>
<evidence type="ECO:0000256" key="12">
    <source>
        <dbReference type="ARBA" id="ARBA00023251"/>
    </source>
</evidence>
<evidence type="ECO:0000256" key="6">
    <source>
        <dbReference type="ARBA" id="ARBA00022692"/>
    </source>
</evidence>
<dbReference type="InterPro" id="IPR003824">
    <property type="entry name" value="UppP"/>
</dbReference>
<reference evidence="18" key="1">
    <citation type="submission" date="2022-06" db="EMBL/GenBank/DDBJ databases">
        <title>Aquibacillus sp. a new bacterium isolated from soil saline samples.</title>
        <authorList>
            <person name="Galisteo C."/>
            <person name="De La Haba R."/>
            <person name="Sanchez-Porro C."/>
            <person name="Ventosa A."/>
        </authorList>
    </citation>
    <scope>NUCLEOTIDE SEQUENCE</scope>
    <source>
        <strain evidence="18">JCM 12387</strain>
    </source>
</reference>
<dbReference type="Pfam" id="PF02673">
    <property type="entry name" value="BacA"/>
    <property type="match status" value="1"/>
</dbReference>
<dbReference type="PANTHER" id="PTHR30622">
    <property type="entry name" value="UNDECAPRENYL-DIPHOSPHATASE"/>
    <property type="match status" value="1"/>
</dbReference>
<evidence type="ECO:0000256" key="17">
    <source>
        <dbReference type="HAMAP-Rule" id="MF_01006"/>
    </source>
</evidence>
<dbReference type="GO" id="GO:0050380">
    <property type="term" value="F:undecaprenyl-diphosphatase activity"/>
    <property type="evidence" value="ECO:0007669"/>
    <property type="project" value="UniProtKB-UniRule"/>
</dbReference>
<keyword evidence="7 17" id="KW-0378">Hydrolase</keyword>
<feature type="transmembrane region" description="Helical" evidence="17">
    <location>
        <begin position="257"/>
        <end position="275"/>
    </location>
</feature>